<evidence type="ECO:0000313" key="2">
    <source>
        <dbReference type="EMBL" id="SDH41892.1"/>
    </source>
</evidence>
<keyword evidence="3" id="KW-1185">Reference proteome</keyword>
<organism evidence="2 3">
    <name type="scientific">Pedobacter terrae</name>
    <dbReference type="NCBI Taxonomy" id="405671"/>
    <lineage>
        <taxon>Bacteria</taxon>
        <taxon>Pseudomonadati</taxon>
        <taxon>Bacteroidota</taxon>
        <taxon>Sphingobacteriia</taxon>
        <taxon>Sphingobacteriales</taxon>
        <taxon>Sphingobacteriaceae</taxon>
        <taxon>Pedobacter</taxon>
    </lineage>
</organism>
<gene>
    <name evidence="1" type="ORF">SAMN05421827_117101</name>
    <name evidence="2" type="ORF">SAMN05421827_12412</name>
</gene>
<dbReference type="EMBL" id="FNCH01000024">
    <property type="protein sequence ID" value="SDH41892.1"/>
    <property type="molecule type" value="Genomic_DNA"/>
</dbReference>
<sequence length="115" mass="13285">MEKSIQELFDQYEEKSLEVEAAKRAMDAAEVPDLSKEEYITAPQADEHLIACIERERKEQELETLSQEWAEIQDELAENLCKINTKVLVKDRRDDCTVLIHCEGGSIMIEDKEIT</sequence>
<dbReference type="OrthoDB" id="767405at2"/>
<evidence type="ECO:0000313" key="1">
    <source>
        <dbReference type="EMBL" id="SDH14352.1"/>
    </source>
</evidence>
<dbReference type="EMBL" id="FNCH01000017">
    <property type="protein sequence ID" value="SDH14352.1"/>
    <property type="molecule type" value="Genomic_DNA"/>
</dbReference>
<accession>A0A1G8C949</accession>
<dbReference type="Proteomes" id="UP000199643">
    <property type="component" value="Unassembled WGS sequence"/>
</dbReference>
<evidence type="ECO:0000313" key="3">
    <source>
        <dbReference type="Proteomes" id="UP000199643"/>
    </source>
</evidence>
<reference evidence="3" key="1">
    <citation type="submission" date="2016-10" db="EMBL/GenBank/DDBJ databases">
        <authorList>
            <person name="Varghese N."/>
            <person name="Submissions S."/>
        </authorList>
    </citation>
    <scope>NUCLEOTIDE SEQUENCE [LARGE SCALE GENOMIC DNA]</scope>
    <source>
        <strain evidence="3">DSM 17933</strain>
    </source>
</reference>
<dbReference type="AlphaFoldDB" id="A0A1G8C949"/>
<reference evidence="2" key="2">
    <citation type="submission" date="2016-10" db="EMBL/GenBank/DDBJ databases">
        <authorList>
            <person name="de Groot N.N."/>
        </authorList>
    </citation>
    <scope>NUCLEOTIDE SEQUENCE [LARGE SCALE GENOMIC DNA]</scope>
    <source>
        <strain evidence="2">DSM 17933</strain>
    </source>
</reference>
<protein>
    <submittedName>
        <fullName evidence="2">Uncharacterized protein</fullName>
    </submittedName>
</protein>
<dbReference type="RefSeq" id="WP_090502653.1">
    <property type="nucleotide sequence ID" value="NZ_FNCH01000017.1"/>
</dbReference>
<name>A0A1G8C949_9SPHI</name>
<proteinExistence type="predicted"/>